<dbReference type="AlphaFoldDB" id="A0A6B3VUU8"/>
<accession>A0A6B3VUU8</accession>
<keyword evidence="1" id="KW-0812">Transmembrane</keyword>
<proteinExistence type="predicted"/>
<reference evidence="3 4" key="1">
    <citation type="submission" date="2020-02" db="EMBL/GenBank/DDBJ databases">
        <title>Bacillus aquiflavi sp. nov., isolated from yellow water of strong flavor Chinese baijiu in Yibin region of China.</title>
        <authorList>
            <person name="Xie J."/>
        </authorList>
    </citation>
    <scope>NUCLEOTIDE SEQUENCE [LARGE SCALE GENOMIC DNA]</scope>
    <source>
        <strain evidence="3 4">3H-10</strain>
    </source>
</reference>
<keyword evidence="1" id="KW-1133">Transmembrane helix</keyword>
<keyword evidence="1" id="KW-0472">Membrane</keyword>
<dbReference type="EMBL" id="JAAIWN010000025">
    <property type="protein sequence ID" value="NEY82040.1"/>
    <property type="molecule type" value="Genomic_DNA"/>
</dbReference>
<dbReference type="EMBL" id="JACEIO010000027">
    <property type="protein sequence ID" value="MBA4537784.1"/>
    <property type="molecule type" value="Genomic_DNA"/>
</dbReference>
<sequence>MRFLNRRSLKNQLDQALDDIQDVMVSELFIYIDLLFYALFFTLLLSTSKSISFSPVKVFFIIYLLSVLLFLLIKKWFKDYHLK</sequence>
<keyword evidence="4" id="KW-1185">Reference proteome</keyword>
<reference evidence="2 5" key="2">
    <citation type="submission" date="2020-07" db="EMBL/GenBank/DDBJ databases">
        <authorList>
            <person name="Feng H."/>
        </authorList>
    </citation>
    <scope>NUCLEOTIDE SEQUENCE [LARGE SCALE GENOMIC DNA]</scope>
    <source>
        <strain evidence="2">S-12</strain>
        <strain evidence="5">s-12</strain>
    </source>
</reference>
<protein>
    <submittedName>
        <fullName evidence="3">Uncharacterized protein</fullName>
    </submittedName>
</protein>
<name>A0A6B3VUU8_9BACI</name>
<evidence type="ECO:0000256" key="1">
    <source>
        <dbReference type="SAM" id="Phobius"/>
    </source>
</evidence>
<organism evidence="3 4">
    <name type="scientific">Bacillus aquiflavi</name>
    <dbReference type="NCBI Taxonomy" id="2672567"/>
    <lineage>
        <taxon>Bacteria</taxon>
        <taxon>Bacillati</taxon>
        <taxon>Bacillota</taxon>
        <taxon>Bacilli</taxon>
        <taxon>Bacillales</taxon>
        <taxon>Bacillaceae</taxon>
        <taxon>Bacillus</taxon>
    </lineage>
</organism>
<feature type="transmembrane region" description="Helical" evidence="1">
    <location>
        <begin position="58"/>
        <end position="77"/>
    </location>
</feature>
<evidence type="ECO:0000313" key="4">
    <source>
        <dbReference type="Proteomes" id="UP000472971"/>
    </source>
</evidence>
<feature type="transmembrane region" description="Helical" evidence="1">
    <location>
        <begin position="28"/>
        <end position="46"/>
    </location>
</feature>
<dbReference type="RefSeq" id="WP_163242427.1">
    <property type="nucleotide sequence ID" value="NZ_JAAIWN010000025.1"/>
</dbReference>
<gene>
    <name evidence="3" type="ORF">G4D64_11130</name>
    <name evidence="2" type="ORF">H1Z61_11740</name>
</gene>
<dbReference type="Proteomes" id="UP000570010">
    <property type="component" value="Unassembled WGS sequence"/>
</dbReference>
<comment type="caution">
    <text evidence="3">The sequence shown here is derived from an EMBL/GenBank/DDBJ whole genome shotgun (WGS) entry which is preliminary data.</text>
</comment>
<evidence type="ECO:0000313" key="2">
    <source>
        <dbReference type="EMBL" id="MBA4537784.1"/>
    </source>
</evidence>
<dbReference type="Proteomes" id="UP000472971">
    <property type="component" value="Unassembled WGS sequence"/>
</dbReference>
<evidence type="ECO:0000313" key="5">
    <source>
        <dbReference type="Proteomes" id="UP000570010"/>
    </source>
</evidence>
<evidence type="ECO:0000313" key="3">
    <source>
        <dbReference type="EMBL" id="NEY82040.1"/>
    </source>
</evidence>